<proteinExistence type="predicted"/>
<organism evidence="7 8">
    <name type="scientific">Candidatus Edwardsbacteria bacterium GWF2_54_11</name>
    <dbReference type="NCBI Taxonomy" id="1817851"/>
    <lineage>
        <taxon>Bacteria</taxon>
        <taxon>Candidatus Edwardsiibacteriota</taxon>
    </lineage>
</organism>
<evidence type="ECO:0000256" key="4">
    <source>
        <dbReference type="ARBA" id="ARBA00023136"/>
    </source>
</evidence>
<sequence>MFLIWFKLVMLVTVIIFAGSKLSRYGDILGEKLGLSGSWIGVVLLAAVTSLPELFSGISSSALVRQPDLALGNIYGACVMNLVVVAVISTLHTEGPISARVGREQSLSAALGIIAVALSGIGLFVSRRILPISLFDVGLFSFAIFVFYLVAQQMIFRHEKENPSQRGEAQYSHITLRGAVIRFCLAAAVIVAAGLYLPMVADELAGIMGWGRSFVGTVFMSLATTSPELVVSISALRMGQAGMALGNLFGSCIFNISLIFIDDIFYHGAIMADASPTHIFTAFLTLAMMGVALTGLLFPARKKGLIKVGWDAAVIFGLYLLGVYVIFKMGLALG</sequence>
<feature type="domain" description="Sodium/calcium exchanger membrane region" evidence="6">
    <location>
        <begin position="5"/>
        <end position="152"/>
    </location>
</feature>
<dbReference type="GO" id="GO:0005886">
    <property type="term" value="C:plasma membrane"/>
    <property type="evidence" value="ECO:0007669"/>
    <property type="project" value="TreeGrafter"/>
</dbReference>
<keyword evidence="4 5" id="KW-0472">Membrane</keyword>
<feature type="transmembrane region" description="Helical" evidence="5">
    <location>
        <begin position="213"/>
        <end position="236"/>
    </location>
</feature>
<feature type="transmembrane region" description="Helical" evidence="5">
    <location>
        <begin position="180"/>
        <end position="201"/>
    </location>
</feature>
<feature type="transmembrane region" description="Helical" evidence="5">
    <location>
        <begin position="107"/>
        <end position="126"/>
    </location>
</feature>
<keyword evidence="3 5" id="KW-1133">Transmembrane helix</keyword>
<dbReference type="PANTHER" id="PTHR10846">
    <property type="entry name" value="SODIUM/POTASSIUM/CALCIUM EXCHANGER"/>
    <property type="match status" value="1"/>
</dbReference>
<reference evidence="7 8" key="1">
    <citation type="journal article" date="2016" name="Nat. Commun.">
        <title>Thousands of microbial genomes shed light on interconnected biogeochemical processes in an aquifer system.</title>
        <authorList>
            <person name="Anantharaman K."/>
            <person name="Brown C.T."/>
            <person name="Hug L.A."/>
            <person name="Sharon I."/>
            <person name="Castelle C.J."/>
            <person name="Probst A.J."/>
            <person name="Thomas B.C."/>
            <person name="Singh A."/>
            <person name="Wilkins M.J."/>
            <person name="Karaoz U."/>
            <person name="Brodie E.L."/>
            <person name="Williams K.H."/>
            <person name="Hubbard S.S."/>
            <person name="Banfield J.F."/>
        </authorList>
    </citation>
    <scope>NUCLEOTIDE SEQUENCE [LARGE SCALE GENOMIC DNA]</scope>
</reference>
<feature type="transmembrane region" description="Helical" evidence="5">
    <location>
        <begin position="74"/>
        <end position="95"/>
    </location>
</feature>
<dbReference type="GO" id="GO:0006874">
    <property type="term" value="P:intracellular calcium ion homeostasis"/>
    <property type="evidence" value="ECO:0007669"/>
    <property type="project" value="TreeGrafter"/>
</dbReference>
<evidence type="ECO:0000256" key="5">
    <source>
        <dbReference type="SAM" id="Phobius"/>
    </source>
</evidence>
<evidence type="ECO:0000313" key="7">
    <source>
        <dbReference type="EMBL" id="OGF13460.1"/>
    </source>
</evidence>
<evidence type="ECO:0000313" key="8">
    <source>
        <dbReference type="Proteomes" id="UP000177230"/>
    </source>
</evidence>
<evidence type="ECO:0000259" key="6">
    <source>
        <dbReference type="Pfam" id="PF01699"/>
    </source>
</evidence>
<dbReference type="EMBL" id="MFFM01000017">
    <property type="protein sequence ID" value="OGF13460.1"/>
    <property type="molecule type" value="Genomic_DNA"/>
</dbReference>
<accession>A0A1F5RGB6</accession>
<dbReference type="Pfam" id="PF01699">
    <property type="entry name" value="Na_Ca_ex"/>
    <property type="match status" value="2"/>
</dbReference>
<name>A0A1F5RGB6_9BACT</name>
<dbReference type="PANTHER" id="PTHR10846:SF8">
    <property type="entry name" value="INNER MEMBRANE PROTEIN YRBG"/>
    <property type="match status" value="1"/>
</dbReference>
<evidence type="ECO:0000256" key="2">
    <source>
        <dbReference type="ARBA" id="ARBA00022692"/>
    </source>
</evidence>
<feature type="transmembrane region" description="Helical" evidence="5">
    <location>
        <begin position="248"/>
        <end position="266"/>
    </location>
</feature>
<feature type="transmembrane region" description="Helical" evidence="5">
    <location>
        <begin position="132"/>
        <end position="151"/>
    </location>
</feature>
<feature type="domain" description="Sodium/calcium exchanger membrane region" evidence="6">
    <location>
        <begin position="180"/>
        <end position="327"/>
    </location>
</feature>
<dbReference type="Gene3D" id="1.20.1420.30">
    <property type="entry name" value="NCX, central ion-binding region"/>
    <property type="match status" value="1"/>
</dbReference>
<feature type="transmembrane region" description="Helical" evidence="5">
    <location>
        <begin position="6"/>
        <end position="23"/>
    </location>
</feature>
<evidence type="ECO:0000256" key="1">
    <source>
        <dbReference type="ARBA" id="ARBA00004141"/>
    </source>
</evidence>
<dbReference type="GO" id="GO:0008273">
    <property type="term" value="F:calcium, potassium:sodium antiporter activity"/>
    <property type="evidence" value="ECO:0007669"/>
    <property type="project" value="TreeGrafter"/>
</dbReference>
<protein>
    <recommendedName>
        <fullName evidence="6">Sodium/calcium exchanger membrane region domain-containing protein</fullName>
    </recommendedName>
</protein>
<evidence type="ECO:0000256" key="3">
    <source>
        <dbReference type="ARBA" id="ARBA00022989"/>
    </source>
</evidence>
<comment type="subcellular location">
    <subcellularLocation>
        <location evidence="1">Membrane</location>
        <topology evidence="1">Multi-pass membrane protein</topology>
    </subcellularLocation>
</comment>
<feature type="transmembrane region" description="Helical" evidence="5">
    <location>
        <begin position="310"/>
        <end position="327"/>
    </location>
</feature>
<dbReference type="InterPro" id="IPR044880">
    <property type="entry name" value="NCX_ion-bd_dom_sf"/>
</dbReference>
<feature type="transmembrane region" description="Helical" evidence="5">
    <location>
        <begin position="35"/>
        <end position="54"/>
    </location>
</feature>
<gene>
    <name evidence="7" type="ORF">A2024_06360</name>
</gene>
<dbReference type="AlphaFoldDB" id="A0A1F5RGB6"/>
<keyword evidence="2 5" id="KW-0812">Transmembrane</keyword>
<dbReference type="GO" id="GO:0005262">
    <property type="term" value="F:calcium channel activity"/>
    <property type="evidence" value="ECO:0007669"/>
    <property type="project" value="TreeGrafter"/>
</dbReference>
<dbReference type="Proteomes" id="UP000177230">
    <property type="component" value="Unassembled WGS sequence"/>
</dbReference>
<feature type="transmembrane region" description="Helical" evidence="5">
    <location>
        <begin position="278"/>
        <end position="298"/>
    </location>
</feature>
<dbReference type="InterPro" id="IPR004481">
    <property type="entry name" value="K/Na/Ca-exchanger"/>
</dbReference>
<dbReference type="InterPro" id="IPR004837">
    <property type="entry name" value="NaCa_Exmemb"/>
</dbReference>
<comment type="caution">
    <text evidence="7">The sequence shown here is derived from an EMBL/GenBank/DDBJ whole genome shotgun (WGS) entry which is preliminary data.</text>
</comment>